<dbReference type="Pfam" id="PF16732">
    <property type="entry name" value="ComP_DUS"/>
    <property type="match status" value="1"/>
</dbReference>
<dbReference type="NCBIfam" id="TIGR02532">
    <property type="entry name" value="IV_pilin_GFxxxE"/>
    <property type="match status" value="1"/>
</dbReference>
<dbReference type="PRINTS" id="PR00813">
    <property type="entry name" value="BCTERIALGSPG"/>
</dbReference>
<keyword evidence="1" id="KW-0488">Methylation</keyword>
<name>A0A345PAW9_9GAMM</name>
<keyword evidence="2" id="KW-1133">Transmembrane helix</keyword>
<protein>
    <submittedName>
        <fullName evidence="3">Prepilin-type N-terminal cleavage/methylation domain-containing protein</fullName>
    </submittedName>
</protein>
<keyword evidence="2" id="KW-0812">Transmembrane</keyword>
<dbReference type="PROSITE" id="PS00409">
    <property type="entry name" value="PROKAR_NTER_METHYL"/>
    <property type="match status" value="1"/>
</dbReference>
<dbReference type="InterPro" id="IPR012902">
    <property type="entry name" value="N_methyl_site"/>
</dbReference>
<dbReference type="RefSeq" id="WP_114900492.1">
    <property type="nucleotide sequence ID" value="NZ_CP031222.1"/>
</dbReference>
<dbReference type="OrthoDB" id="115249at2"/>
<evidence type="ECO:0000313" key="4">
    <source>
        <dbReference type="Proteomes" id="UP000253940"/>
    </source>
</evidence>
<dbReference type="InterPro" id="IPR031982">
    <property type="entry name" value="PilE-like"/>
</dbReference>
<organism evidence="3 4">
    <name type="scientific">Aquirhabdus parva</name>
    <dbReference type="NCBI Taxonomy" id="2283318"/>
    <lineage>
        <taxon>Bacteria</taxon>
        <taxon>Pseudomonadati</taxon>
        <taxon>Pseudomonadota</taxon>
        <taxon>Gammaproteobacteria</taxon>
        <taxon>Moraxellales</taxon>
        <taxon>Moraxellaceae</taxon>
        <taxon>Aquirhabdus</taxon>
    </lineage>
</organism>
<keyword evidence="2" id="KW-0472">Membrane</keyword>
<accession>A0A345PAW9</accession>
<dbReference type="KEGG" id="mbah:HYN46_00570"/>
<dbReference type="InterPro" id="IPR045584">
    <property type="entry name" value="Pilin-like"/>
</dbReference>
<dbReference type="EMBL" id="CP031222">
    <property type="protein sequence ID" value="AXI04428.1"/>
    <property type="molecule type" value="Genomic_DNA"/>
</dbReference>
<sequence>MDTAMRSKGFTLIELMIALVIVVVLTIMALPSYNRYIRSSARADAQSQMVKIAGDLERWRAKNLSYANFTPEIAFASTPGSIVDSTTTNATIYLPKGSTSANYKYQLALLDGSTRTSSLTSSGLTAGQRWILVAQPNTANSTLSLASRLVLSSQGVRCMTDSALTDATMKSNIKDTTNTSDSALCAGTSKPW</sequence>
<dbReference type="GO" id="GO:0043683">
    <property type="term" value="P:type IV pilus assembly"/>
    <property type="evidence" value="ECO:0007669"/>
    <property type="project" value="InterPro"/>
</dbReference>
<proteinExistence type="predicted"/>
<reference evidence="3 4" key="1">
    <citation type="submission" date="2018-07" db="EMBL/GenBank/DDBJ databases">
        <title>Genome sequencing of Moraxellaceae gen. HYN0046.</title>
        <authorList>
            <person name="Kim M."/>
            <person name="Yi H."/>
        </authorList>
    </citation>
    <scope>NUCLEOTIDE SEQUENCE [LARGE SCALE GENOMIC DNA]</scope>
    <source>
        <strain evidence="3 4">HYN0046</strain>
    </source>
</reference>
<keyword evidence="4" id="KW-1185">Reference proteome</keyword>
<feature type="transmembrane region" description="Helical" evidence="2">
    <location>
        <begin position="12"/>
        <end position="33"/>
    </location>
</feature>
<evidence type="ECO:0000256" key="1">
    <source>
        <dbReference type="ARBA" id="ARBA00022481"/>
    </source>
</evidence>
<dbReference type="Pfam" id="PF07963">
    <property type="entry name" value="N_methyl"/>
    <property type="match status" value="1"/>
</dbReference>
<dbReference type="Gene3D" id="3.30.700.10">
    <property type="entry name" value="Glycoprotein, Type 4 Pilin"/>
    <property type="match status" value="1"/>
</dbReference>
<dbReference type="GO" id="GO:0015628">
    <property type="term" value="P:protein secretion by the type II secretion system"/>
    <property type="evidence" value="ECO:0007669"/>
    <property type="project" value="InterPro"/>
</dbReference>
<dbReference type="AlphaFoldDB" id="A0A345PAW9"/>
<dbReference type="InterPro" id="IPR000983">
    <property type="entry name" value="Bac_GSPG_pilin"/>
</dbReference>
<dbReference type="Proteomes" id="UP000253940">
    <property type="component" value="Chromosome"/>
</dbReference>
<evidence type="ECO:0000313" key="3">
    <source>
        <dbReference type="EMBL" id="AXI04428.1"/>
    </source>
</evidence>
<gene>
    <name evidence="3" type="ORF">HYN46_00570</name>
</gene>
<evidence type="ECO:0000256" key="2">
    <source>
        <dbReference type="SAM" id="Phobius"/>
    </source>
</evidence>
<dbReference type="SUPFAM" id="SSF54523">
    <property type="entry name" value="Pili subunits"/>
    <property type="match status" value="1"/>
</dbReference>
<dbReference type="GO" id="GO:0015627">
    <property type="term" value="C:type II protein secretion system complex"/>
    <property type="evidence" value="ECO:0007669"/>
    <property type="project" value="InterPro"/>
</dbReference>